<keyword evidence="1" id="KW-0812">Transmembrane</keyword>
<keyword evidence="1" id="KW-0472">Membrane</keyword>
<protein>
    <recommendedName>
        <fullName evidence="4">DUF1361 domain-containing protein</fullName>
    </recommendedName>
</protein>
<evidence type="ECO:0000313" key="2">
    <source>
        <dbReference type="EMBL" id="KRM92847.1"/>
    </source>
</evidence>
<evidence type="ECO:0000256" key="1">
    <source>
        <dbReference type="SAM" id="Phobius"/>
    </source>
</evidence>
<dbReference type="EMBL" id="AYYI01000105">
    <property type="protein sequence ID" value="KRM92847.1"/>
    <property type="molecule type" value="Genomic_DNA"/>
</dbReference>
<proteinExistence type="predicted"/>
<reference evidence="2 3" key="1">
    <citation type="journal article" date="2015" name="Genome Announc.">
        <title>Expanding the biotechnology potential of lactobacilli through comparative genomics of 213 strains and associated genera.</title>
        <authorList>
            <person name="Sun Z."/>
            <person name="Harris H.M."/>
            <person name="McCann A."/>
            <person name="Guo C."/>
            <person name="Argimon S."/>
            <person name="Zhang W."/>
            <person name="Yang X."/>
            <person name="Jeffery I.B."/>
            <person name="Cooney J.C."/>
            <person name="Kagawa T.F."/>
            <person name="Liu W."/>
            <person name="Song Y."/>
            <person name="Salvetti E."/>
            <person name="Wrobel A."/>
            <person name="Rasinkangas P."/>
            <person name="Parkhill J."/>
            <person name="Rea M.C."/>
            <person name="O'Sullivan O."/>
            <person name="Ritari J."/>
            <person name="Douillard F.P."/>
            <person name="Paul Ross R."/>
            <person name="Yang R."/>
            <person name="Briner A.E."/>
            <person name="Felis G.E."/>
            <person name="de Vos W.M."/>
            <person name="Barrangou R."/>
            <person name="Klaenhammer T.R."/>
            <person name="Caufield P.W."/>
            <person name="Cui Y."/>
            <person name="Zhang H."/>
            <person name="O'Toole P.W."/>
        </authorList>
    </citation>
    <scope>NUCLEOTIDE SEQUENCE [LARGE SCALE GENOMIC DNA]</scope>
    <source>
        <strain evidence="2 3">DSM 20253</strain>
    </source>
</reference>
<dbReference type="InterPro" id="IPR009793">
    <property type="entry name" value="DUF1361"/>
</dbReference>
<feature type="transmembrane region" description="Helical" evidence="1">
    <location>
        <begin position="147"/>
        <end position="167"/>
    </location>
</feature>
<dbReference type="PATRIC" id="fig|1423796.3.peg.884"/>
<evidence type="ECO:0000313" key="3">
    <source>
        <dbReference type="Proteomes" id="UP000051638"/>
    </source>
</evidence>
<feature type="transmembrane region" description="Helical" evidence="1">
    <location>
        <begin position="10"/>
        <end position="27"/>
    </location>
</feature>
<name>A0A0R2CMK1_9LACO</name>
<dbReference type="Proteomes" id="UP000051638">
    <property type="component" value="Unassembled WGS sequence"/>
</dbReference>
<keyword evidence="3" id="KW-1185">Reference proteome</keyword>
<accession>A0A0R2CMK1</accession>
<dbReference type="AlphaFoldDB" id="A0A0R2CMK1"/>
<gene>
    <name evidence="2" type="ORF">FC24_GL000863</name>
</gene>
<organism evidence="2 3">
    <name type="scientific">Loigolactobacillus rennini DSM 20253</name>
    <dbReference type="NCBI Taxonomy" id="1423796"/>
    <lineage>
        <taxon>Bacteria</taxon>
        <taxon>Bacillati</taxon>
        <taxon>Bacillota</taxon>
        <taxon>Bacilli</taxon>
        <taxon>Lactobacillales</taxon>
        <taxon>Lactobacillaceae</taxon>
        <taxon>Loigolactobacillus</taxon>
    </lineage>
</organism>
<feature type="transmembrane region" description="Helical" evidence="1">
    <location>
        <begin position="193"/>
        <end position="214"/>
    </location>
</feature>
<dbReference type="Pfam" id="PF07099">
    <property type="entry name" value="DUF1361"/>
    <property type="match status" value="1"/>
</dbReference>
<sequence>MTIMAPRYRWLVRGAFLGFFIYLHFFALAPFRFILLNTFLGYIPIEIAFHYDQKQPPAIIFWLLVILWLLFYPNAPYLLTDLFHLSMLHPYDPTTGLIRFNLHMWLAYTNLIVAALSCTVLGFWSMEHTIQAVIVRLQLSETAITKSIFVILLTFLTSVGIFIGRFLRLHSIYLLLKPTQFIQPLLAMWHPRMLIFVFLMTLIQLVIYVCLQLFKQTTPNAKTLTKHTQQ</sequence>
<feature type="transmembrane region" description="Helical" evidence="1">
    <location>
        <begin position="58"/>
        <end position="79"/>
    </location>
</feature>
<dbReference type="STRING" id="1423796.FC24_GL000863"/>
<comment type="caution">
    <text evidence="2">The sequence shown here is derived from an EMBL/GenBank/DDBJ whole genome shotgun (WGS) entry which is preliminary data.</text>
</comment>
<evidence type="ECO:0008006" key="4">
    <source>
        <dbReference type="Google" id="ProtNLM"/>
    </source>
</evidence>
<keyword evidence="1" id="KW-1133">Transmembrane helix</keyword>
<feature type="transmembrane region" description="Helical" evidence="1">
    <location>
        <begin position="105"/>
        <end position="126"/>
    </location>
</feature>